<name>A0AAD6YZ48_9AGAR</name>
<dbReference type="AlphaFoldDB" id="A0AAD6YZ48"/>
<gene>
    <name evidence="1" type="ORF">DFH08DRAFT_794737</name>
</gene>
<evidence type="ECO:0000313" key="2">
    <source>
        <dbReference type="Proteomes" id="UP001218218"/>
    </source>
</evidence>
<dbReference type="Proteomes" id="UP001218218">
    <property type="component" value="Unassembled WGS sequence"/>
</dbReference>
<accession>A0AAD6YZ48</accession>
<protein>
    <submittedName>
        <fullName evidence="1">Uncharacterized protein</fullName>
    </submittedName>
</protein>
<dbReference type="EMBL" id="JARIHO010000121">
    <property type="protein sequence ID" value="KAJ7302051.1"/>
    <property type="molecule type" value="Genomic_DNA"/>
</dbReference>
<dbReference type="SUPFAM" id="SSF53300">
    <property type="entry name" value="vWA-like"/>
    <property type="match status" value="1"/>
</dbReference>
<evidence type="ECO:0000313" key="1">
    <source>
        <dbReference type="EMBL" id="KAJ7302051.1"/>
    </source>
</evidence>
<organism evidence="1 2">
    <name type="scientific">Mycena albidolilacea</name>
    <dbReference type="NCBI Taxonomy" id="1033008"/>
    <lineage>
        <taxon>Eukaryota</taxon>
        <taxon>Fungi</taxon>
        <taxon>Dikarya</taxon>
        <taxon>Basidiomycota</taxon>
        <taxon>Agaricomycotina</taxon>
        <taxon>Agaricomycetes</taxon>
        <taxon>Agaricomycetidae</taxon>
        <taxon>Agaricales</taxon>
        <taxon>Marasmiineae</taxon>
        <taxon>Mycenaceae</taxon>
        <taxon>Mycena</taxon>
    </lineage>
</organism>
<reference evidence="1" key="1">
    <citation type="submission" date="2023-03" db="EMBL/GenBank/DDBJ databases">
        <title>Massive genome expansion in bonnet fungi (Mycena s.s.) driven by repeated elements and novel gene families across ecological guilds.</title>
        <authorList>
            <consortium name="Lawrence Berkeley National Laboratory"/>
            <person name="Harder C.B."/>
            <person name="Miyauchi S."/>
            <person name="Viragh M."/>
            <person name="Kuo A."/>
            <person name="Thoen E."/>
            <person name="Andreopoulos B."/>
            <person name="Lu D."/>
            <person name="Skrede I."/>
            <person name="Drula E."/>
            <person name="Henrissat B."/>
            <person name="Morin E."/>
            <person name="Kohler A."/>
            <person name="Barry K."/>
            <person name="LaButti K."/>
            <person name="Morin E."/>
            <person name="Salamov A."/>
            <person name="Lipzen A."/>
            <person name="Mereny Z."/>
            <person name="Hegedus B."/>
            <person name="Baldrian P."/>
            <person name="Stursova M."/>
            <person name="Weitz H."/>
            <person name="Taylor A."/>
            <person name="Grigoriev I.V."/>
            <person name="Nagy L.G."/>
            <person name="Martin F."/>
            <person name="Kauserud H."/>
        </authorList>
    </citation>
    <scope>NUCLEOTIDE SEQUENCE</scope>
    <source>
        <strain evidence="1">CBHHK002</strain>
    </source>
</reference>
<comment type="caution">
    <text evidence="1">The sequence shown here is derived from an EMBL/GenBank/DDBJ whole genome shotgun (WGS) entry which is preliminary data.</text>
</comment>
<proteinExistence type="predicted"/>
<keyword evidence="2" id="KW-1185">Reference proteome</keyword>
<dbReference type="InterPro" id="IPR036465">
    <property type="entry name" value="vWFA_dom_sf"/>
</dbReference>
<sequence>MSTSSSWKQYAAAAAPPEMPLLSSKISFAVDASGSTAGKVMERQKQFVLGMVEDYQYPNSVLMWGSQVTHPISAKETSWSHRGWGTSPEVIFSDSVVTTELKSCDMWYLLTDGEVGSPVNFARKTVEVGMANTPVIFVITNRSYAKPNSVDISVGISVFASASDAAIVFKNTENGEIYALATKGAFEVLTSGFEIDLERWESLPLFVDESAFKAALKDVNIVGAAHRTNSVAIDLGRAWQEKHGSLVDVDLLLAQMLPDSIPQDEFLDLLQEDAFNAIALLCKTRGILTKLRDWLLARKERASVIEIRDVSGAAGILQQLRDNTLPAAEADALRLKLRAAHQSNLDDYRSRLNDNKPSPLLPHVNRCLAALTALEKAGYAADILDRRSNRAMRAAVVSSADVDNQLADLDLEAHVEAHRSTCSICCNDDTVMSLALMVSANPGDNTTDFALNFPLAAGATFHNRDVISAQYVCFQCALAMHQMDPNRGSMYNEPIAAVLPLAKFEGVNRKYISNCLAKVLTNGLATGASGLVQLLMSIILTTMRTKEWAKPSENDSEIRARREGMLWMLRNLIDNSSCRETFDETGSYVPFHQALRWTLKTYADEGIYSWTVRYPVPGFLVLLELLAMVDGAEVPETLRVSKLMHEIVTVYMARIAKSSGTRSNVQRTILKIVYAEFNAEGVPRNLHNNALSINSADVAFERLTSWLNLPGSTTLIGQIRPTGPEKYASALQYIAFRLFVEDSHQTPKGYFQRAAQADVHMHTATSKPQDLTRAIVEPLFTHMWSGEPQEPSHSNHGDTTAPDTIARFVSPYSASVLHCGVPGCPVRFDVNGYDLEAIRSARAAHLTKAFAIKGKTPNNPNGLPEKTGRLEAPTTAHVTLHASISKTWRSLERDVRLAILNELILGAPVDDAKPHMSAFIKAALDCICIFNARGDIYDANLRNNVVRVLPSFFVALHTAAQMKKVDDGDLELTENSLAARIEWELELMKMDRKYLEQ</sequence>